<evidence type="ECO:0000256" key="3">
    <source>
        <dbReference type="ARBA" id="ARBA00022679"/>
    </source>
</evidence>
<evidence type="ECO:0000256" key="5">
    <source>
        <dbReference type="ARBA" id="ARBA00022777"/>
    </source>
</evidence>
<dbReference type="GO" id="GO:0050684">
    <property type="term" value="P:regulation of mRNA processing"/>
    <property type="evidence" value="ECO:0007669"/>
    <property type="project" value="TreeGrafter"/>
</dbReference>
<dbReference type="GO" id="GO:0004674">
    <property type="term" value="F:protein serine/threonine kinase activity"/>
    <property type="evidence" value="ECO:0007669"/>
    <property type="project" value="UniProtKB-KW"/>
</dbReference>
<feature type="binding site" evidence="9">
    <location>
        <position position="125"/>
    </location>
    <ligand>
        <name>ATP</name>
        <dbReference type="ChEBI" id="CHEBI:30616"/>
    </ligand>
</feature>
<dbReference type="Pfam" id="PF00069">
    <property type="entry name" value="Pkinase"/>
    <property type="match status" value="1"/>
</dbReference>
<gene>
    <name evidence="12" type="ORF">PENPOL_c007G01462</name>
</gene>
<feature type="compositionally biased region" description="Basic and acidic residues" evidence="10">
    <location>
        <begin position="43"/>
        <end position="52"/>
    </location>
</feature>
<protein>
    <recommendedName>
        <fullName evidence="1">non-specific serine/threonine protein kinase</fullName>
        <ecNumber evidence="1">2.7.11.1</ecNumber>
    </recommendedName>
</protein>
<dbReference type="AlphaFoldDB" id="A0A1V6NI89"/>
<proteinExistence type="predicted"/>
<evidence type="ECO:0000256" key="1">
    <source>
        <dbReference type="ARBA" id="ARBA00012513"/>
    </source>
</evidence>
<evidence type="ECO:0000313" key="12">
    <source>
        <dbReference type="EMBL" id="OQD64438.1"/>
    </source>
</evidence>
<dbReference type="Gene3D" id="1.10.510.10">
    <property type="entry name" value="Transferase(Phosphotransferase) domain 1"/>
    <property type="match status" value="1"/>
</dbReference>
<keyword evidence="13" id="KW-1185">Reference proteome</keyword>
<dbReference type="SUPFAM" id="SSF56112">
    <property type="entry name" value="Protein kinase-like (PK-like)"/>
    <property type="match status" value="1"/>
</dbReference>
<dbReference type="PANTHER" id="PTHR47634">
    <property type="entry name" value="PROTEIN KINASE DOMAIN-CONTAINING PROTEIN-RELATED"/>
    <property type="match status" value="1"/>
</dbReference>
<dbReference type="InterPro" id="IPR000719">
    <property type="entry name" value="Prot_kinase_dom"/>
</dbReference>
<feature type="region of interest" description="Disordered" evidence="10">
    <location>
        <begin position="43"/>
        <end position="62"/>
    </location>
</feature>
<dbReference type="OrthoDB" id="5979581at2759"/>
<dbReference type="STRING" id="60169.A0A1V6NI89"/>
<dbReference type="InterPro" id="IPR011009">
    <property type="entry name" value="Kinase-like_dom_sf"/>
</dbReference>
<name>A0A1V6NI89_PENPO</name>
<evidence type="ECO:0000256" key="4">
    <source>
        <dbReference type="ARBA" id="ARBA00022741"/>
    </source>
</evidence>
<dbReference type="EC" id="2.7.11.1" evidence="1"/>
<comment type="catalytic activity">
    <reaction evidence="7">
        <text>L-threonyl-[protein] + ATP = O-phospho-L-threonyl-[protein] + ADP + H(+)</text>
        <dbReference type="Rhea" id="RHEA:46608"/>
        <dbReference type="Rhea" id="RHEA-COMP:11060"/>
        <dbReference type="Rhea" id="RHEA-COMP:11605"/>
        <dbReference type="ChEBI" id="CHEBI:15378"/>
        <dbReference type="ChEBI" id="CHEBI:30013"/>
        <dbReference type="ChEBI" id="CHEBI:30616"/>
        <dbReference type="ChEBI" id="CHEBI:61977"/>
        <dbReference type="ChEBI" id="CHEBI:456216"/>
        <dbReference type="EC" id="2.7.11.1"/>
    </reaction>
</comment>
<organism evidence="12 13">
    <name type="scientific">Penicillium polonicum</name>
    <dbReference type="NCBI Taxonomy" id="60169"/>
    <lineage>
        <taxon>Eukaryota</taxon>
        <taxon>Fungi</taxon>
        <taxon>Dikarya</taxon>
        <taxon>Ascomycota</taxon>
        <taxon>Pezizomycotina</taxon>
        <taxon>Eurotiomycetes</taxon>
        <taxon>Eurotiomycetidae</taxon>
        <taxon>Eurotiales</taxon>
        <taxon>Aspergillaceae</taxon>
        <taxon>Penicillium</taxon>
    </lineage>
</organism>
<keyword evidence="6 9" id="KW-0067">ATP-binding</keyword>
<evidence type="ECO:0000259" key="11">
    <source>
        <dbReference type="PROSITE" id="PS50011"/>
    </source>
</evidence>
<evidence type="ECO:0000256" key="2">
    <source>
        <dbReference type="ARBA" id="ARBA00022527"/>
    </source>
</evidence>
<keyword evidence="5" id="KW-0418">Kinase</keyword>
<accession>A0A1V6NI89</accession>
<evidence type="ECO:0000256" key="6">
    <source>
        <dbReference type="ARBA" id="ARBA00022840"/>
    </source>
</evidence>
<dbReference type="PANTHER" id="PTHR47634:SF9">
    <property type="entry name" value="PROTEIN KINASE DOMAIN-CONTAINING PROTEIN-RELATED"/>
    <property type="match status" value="1"/>
</dbReference>
<dbReference type="InterPro" id="IPR051334">
    <property type="entry name" value="SRPK"/>
</dbReference>
<evidence type="ECO:0000313" key="13">
    <source>
        <dbReference type="Proteomes" id="UP000191408"/>
    </source>
</evidence>
<dbReference type="PROSITE" id="PS00107">
    <property type="entry name" value="PROTEIN_KINASE_ATP"/>
    <property type="match status" value="1"/>
</dbReference>
<keyword evidence="3" id="KW-0808">Transferase</keyword>
<dbReference type="GO" id="GO:0005524">
    <property type="term" value="F:ATP binding"/>
    <property type="evidence" value="ECO:0007669"/>
    <property type="project" value="UniProtKB-UniRule"/>
</dbReference>
<dbReference type="EMBL" id="MDYM01000007">
    <property type="protein sequence ID" value="OQD64438.1"/>
    <property type="molecule type" value="Genomic_DNA"/>
</dbReference>
<evidence type="ECO:0000256" key="9">
    <source>
        <dbReference type="PROSITE-ProRule" id="PRU10141"/>
    </source>
</evidence>
<keyword evidence="2" id="KW-0723">Serine/threonine-protein kinase</keyword>
<dbReference type="PROSITE" id="PS50011">
    <property type="entry name" value="PROTEIN_KINASE_DOM"/>
    <property type="match status" value="1"/>
</dbReference>
<dbReference type="SMART" id="SM00220">
    <property type="entry name" value="S_TKc"/>
    <property type="match status" value="1"/>
</dbReference>
<evidence type="ECO:0000256" key="7">
    <source>
        <dbReference type="ARBA" id="ARBA00047899"/>
    </source>
</evidence>
<comment type="caution">
    <text evidence="12">The sequence shown here is derived from an EMBL/GenBank/DDBJ whole genome shotgun (WGS) entry which is preliminary data.</text>
</comment>
<comment type="catalytic activity">
    <reaction evidence="8">
        <text>L-seryl-[protein] + ATP = O-phospho-L-seryl-[protein] + ADP + H(+)</text>
        <dbReference type="Rhea" id="RHEA:17989"/>
        <dbReference type="Rhea" id="RHEA-COMP:9863"/>
        <dbReference type="Rhea" id="RHEA-COMP:11604"/>
        <dbReference type="ChEBI" id="CHEBI:15378"/>
        <dbReference type="ChEBI" id="CHEBI:29999"/>
        <dbReference type="ChEBI" id="CHEBI:30616"/>
        <dbReference type="ChEBI" id="CHEBI:83421"/>
        <dbReference type="ChEBI" id="CHEBI:456216"/>
        <dbReference type="EC" id="2.7.11.1"/>
    </reaction>
</comment>
<sequence>MFARTYINARRIHRHVCTFASNQSPGRKTPSMSTYISLKVDEMSRDTNRSSESRPSTTRPGKTQYKLIEYVEDLDRYCPGGYHPLKIGDALDDGRYRLVDKLGYGGYSTIWLARDLRGARYVAVKAITADASSCTPEASLMHSLGNSPSAPGGEIIPPLLDEFWVTGSNGKHKCIVTPPAQMSLFDAREASTFGLFQPKVAQSIIAQLIRGVAFLHSNDIVHGDIHLGNILVQFPESIDRYSTSELYEKFGEPESEAVVRLDGMPLSNGIPAHVFIPGWFGVRSDDIALGKERIVLSDFGESFNPYKTPRFSSKTLPLLQPPEARFSDEPLSFASDIWTLACTIWEIFGQRPLFDAFWATADRVTAEQVEALGILPAEWWNNWQNRPEWFNEKGELDGSSRGHDSVHRTWDMRFDYSIQKPRAEAGLEIVTERERREFEAMLRPMLTFRPGERATAQQALHSEWMKGWGQPALEESWSILHSVKE</sequence>
<dbReference type="InterPro" id="IPR017441">
    <property type="entry name" value="Protein_kinase_ATP_BS"/>
</dbReference>
<evidence type="ECO:0000256" key="10">
    <source>
        <dbReference type="SAM" id="MobiDB-lite"/>
    </source>
</evidence>
<reference evidence="13" key="1">
    <citation type="journal article" date="2017" name="Nat. Microbiol.">
        <title>Global analysis of biosynthetic gene clusters reveals vast potential of secondary metabolite production in Penicillium species.</title>
        <authorList>
            <person name="Nielsen J.C."/>
            <person name="Grijseels S."/>
            <person name="Prigent S."/>
            <person name="Ji B."/>
            <person name="Dainat J."/>
            <person name="Nielsen K.F."/>
            <person name="Frisvad J.C."/>
            <person name="Workman M."/>
            <person name="Nielsen J."/>
        </authorList>
    </citation>
    <scope>NUCLEOTIDE SEQUENCE [LARGE SCALE GENOMIC DNA]</scope>
    <source>
        <strain evidence="13">IBT 4502</strain>
    </source>
</reference>
<evidence type="ECO:0000256" key="8">
    <source>
        <dbReference type="ARBA" id="ARBA00048679"/>
    </source>
</evidence>
<dbReference type="GO" id="GO:0000245">
    <property type="term" value="P:spliceosomal complex assembly"/>
    <property type="evidence" value="ECO:0007669"/>
    <property type="project" value="TreeGrafter"/>
</dbReference>
<feature type="domain" description="Protein kinase" evidence="11">
    <location>
        <begin position="96"/>
        <end position="465"/>
    </location>
</feature>
<dbReference type="Proteomes" id="UP000191408">
    <property type="component" value="Unassembled WGS sequence"/>
</dbReference>
<keyword evidence="4 9" id="KW-0547">Nucleotide-binding</keyword>
<dbReference type="Gene3D" id="3.30.200.20">
    <property type="entry name" value="Phosphorylase Kinase, domain 1"/>
    <property type="match status" value="1"/>
</dbReference>